<sequence length="174" mass="20273">MSQKHLITEEFIEGILGELSSIVIPYQKRCSPIYREYKEHYHSSCLCLKKYDLRDSYSSVTDAFIDYEELINDYYLAQGFLSAAGDLLEQIVKTVDLKEIPGHADKEQKLIQVCQSFIKELPPEAREEVNKQFERRKRAIEDSQEYYYLAGYEIMVTLLKRAGYTVSEAPFFGI</sequence>
<accession>A0A845STK9</accession>
<dbReference type="EMBL" id="VIQT01000006">
    <property type="protein sequence ID" value="NDO38218.1"/>
    <property type="molecule type" value="Genomic_DNA"/>
</dbReference>
<proteinExistence type="predicted"/>
<dbReference type="AlphaFoldDB" id="A0A845STK9"/>
<organism evidence="1 2">
    <name type="scientific">Anaerotruncus colihominis</name>
    <dbReference type="NCBI Taxonomy" id="169435"/>
    <lineage>
        <taxon>Bacteria</taxon>
        <taxon>Bacillati</taxon>
        <taxon>Bacillota</taxon>
        <taxon>Clostridia</taxon>
        <taxon>Eubacteriales</taxon>
        <taxon>Oscillospiraceae</taxon>
        <taxon>Anaerotruncus</taxon>
    </lineage>
</organism>
<protein>
    <submittedName>
        <fullName evidence="1">Uncharacterized protein</fullName>
    </submittedName>
</protein>
<evidence type="ECO:0000313" key="2">
    <source>
        <dbReference type="Proteomes" id="UP000462501"/>
    </source>
</evidence>
<comment type="caution">
    <text evidence="1">The sequence shown here is derived from an EMBL/GenBank/DDBJ whole genome shotgun (WGS) entry which is preliminary data.</text>
</comment>
<reference evidence="1 2" key="1">
    <citation type="submission" date="2019-06" db="EMBL/GenBank/DDBJ databases">
        <title>Draft genome sequences of 15 bacterial species constituting the stable defined intestinal microbiota of the GM15 gnotobiotic mouse model.</title>
        <authorList>
            <person name="Elie C."/>
            <person name="Mathieu A."/>
            <person name="Saliou A."/>
            <person name="Darnaud M."/>
            <person name="Leulier F."/>
            <person name="Tamellini A."/>
        </authorList>
    </citation>
    <scope>NUCLEOTIDE SEQUENCE [LARGE SCALE GENOMIC DNA]</scope>
    <source>
        <strain evidence="1 2">JM4-15</strain>
    </source>
</reference>
<dbReference type="Proteomes" id="UP000462501">
    <property type="component" value="Unassembled WGS sequence"/>
</dbReference>
<dbReference type="RefSeq" id="WP_162220539.1">
    <property type="nucleotide sequence ID" value="NZ_JANJZM010000002.1"/>
</dbReference>
<gene>
    <name evidence="1" type="ORF">FMM72_02980</name>
</gene>
<evidence type="ECO:0000313" key="1">
    <source>
        <dbReference type="EMBL" id="NDO38218.1"/>
    </source>
</evidence>
<name>A0A845STK9_9FIRM</name>